<name>A0ABR2VVL7_9FUNG</name>
<evidence type="ECO:0000259" key="1">
    <source>
        <dbReference type="Pfam" id="PF03061"/>
    </source>
</evidence>
<protein>
    <recommendedName>
        <fullName evidence="1">Thioesterase domain-containing protein</fullName>
    </recommendedName>
</protein>
<reference evidence="2 3" key="1">
    <citation type="submission" date="2023-04" db="EMBL/GenBank/DDBJ databases">
        <title>Genome of Basidiobolus ranarum AG-B5.</title>
        <authorList>
            <person name="Stajich J.E."/>
            <person name="Carter-House D."/>
            <person name="Gryganskyi A."/>
        </authorList>
    </citation>
    <scope>NUCLEOTIDE SEQUENCE [LARGE SCALE GENOMIC DNA]</scope>
    <source>
        <strain evidence="2 3">AG-B5</strain>
    </source>
</reference>
<accession>A0ABR2VVL7</accession>
<gene>
    <name evidence="2" type="ORF">K7432_010993</name>
</gene>
<proteinExistence type="predicted"/>
<dbReference type="InterPro" id="IPR006683">
    <property type="entry name" value="Thioestr_dom"/>
</dbReference>
<dbReference type="Gene3D" id="3.10.129.10">
    <property type="entry name" value="Hotdog Thioesterase"/>
    <property type="match status" value="1"/>
</dbReference>
<dbReference type="InterPro" id="IPR052061">
    <property type="entry name" value="PTE-AB_protein"/>
</dbReference>
<evidence type="ECO:0000313" key="3">
    <source>
        <dbReference type="Proteomes" id="UP001479436"/>
    </source>
</evidence>
<dbReference type="PANTHER" id="PTHR47260:SF1">
    <property type="entry name" value="UPF0644 PROTEIN PB2B4.06"/>
    <property type="match status" value="1"/>
</dbReference>
<sequence>MLINQARIEQYSPGDDSLLQIREALAITLALRADTEFSEEELVPADIPEDFKHTETLIWHTLRGEGKIELEPLILRSADEKKVVMVIYLGSKLCGHKGIIHGGMLASLLDETLARTIIPSLPGRIGFTANFSINYRRPTFANDFVVIRAEVDKIDGRKGFVKGQIEDIKGNVLVDSEALFIAPNTARATS</sequence>
<dbReference type="PANTHER" id="PTHR47260">
    <property type="entry name" value="UPF0644 PROTEIN PB2B4.06"/>
    <property type="match status" value="1"/>
</dbReference>
<dbReference type="Proteomes" id="UP001479436">
    <property type="component" value="Unassembled WGS sequence"/>
</dbReference>
<dbReference type="EMBL" id="JASJQH010007681">
    <property type="protein sequence ID" value="KAK9702929.1"/>
    <property type="molecule type" value="Genomic_DNA"/>
</dbReference>
<dbReference type="CDD" id="cd03443">
    <property type="entry name" value="PaaI_thioesterase"/>
    <property type="match status" value="1"/>
</dbReference>
<dbReference type="Pfam" id="PF03061">
    <property type="entry name" value="4HBT"/>
    <property type="match status" value="1"/>
</dbReference>
<dbReference type="InterPro" id="IPR029069">
    <property type="entry name" value="HotDog_dom_sf"/>
</dbReference>
<feature type="domain" description="Thioesterase" evidence="1">
    <location>
        <begin position="98"/>
        <end position="172"/>
    </location>
</feature>
<comment type="caution">
    <text evidence="2">The sequence shown here is derived from an EMBL/GenBank/DDBJ whole genome shotgun (WGS) entry which is preliminary data.</text>
</comment>
<keyword evidence="3" id="KW-1185">Reference proteome</keyword>
<evidence type="ECO:0000313" key="2">
    <source>
        <dbReference type="EMBL" id="KAK9702929.1"/>
    </source>
</evidence>
<dbReference type="SUPFAM" id="SSF54637">
    <property type="entry name" value="Thioesterase/thiol ester dehydrase-isomerase"/>
    <property type="match status" value="1"/>
</dbReference>
<organism evidence="2 3">
    <name type="scientific">Basidiobolus ranarum</name>
    <dbReference type="NCBI Taxonomy" id="34480"/>
    <lineage>
        <taxon>Eukaryota</taxon>
        <taxon>Fungi</taxon>
        <taxon>Fungi incertae sedis</taxon>
        <taxon>Zoopagomycota</taxon>
        <taxon>Entomophthoromycotina</taxon>
        <taxon>Basidiobolomycetes</taxon>
        <taxon>Basidiobolales</taxon>
        <taxon>Basidiobolaceae</taxon>
        <taxon>Basidiobolus</taxon>
    </lineage>
</organism>